<reference evidence="1 2" key="2">
    <citation type="journal article" date="2018" name="Plant J.">
        <title>The Physcomitrella patens chromosome-scale assembly reveals moss genome structure and evolution.</title>
        <authorList>
            <person name="Lang D."/>
            <person name="Ullrich K.K."/>
            <person name="Murat F."/>
            <person name="Fuchs J."/>
            <person name="Jenkins J."/>
            <person name="Haas F.B."/>
            <person name="Piednoel M."/>
            <person name="Gundlach H."/>
            <person name="Van Bel M."/>
            <person name="Meyberg R."/>
            <person name="Vives C."/>
            <person name="Morata J."/>
            <person name="Symeonidi A."/>
            <person name="Hiss M."/>
            <person name="Muchero W."/>
            <person name="Kamisugi Y."/>
            <person name="Saleh O."/>
            <person name="Blanc G."/>
            <person name="Decker E.L."/>
            <person name="van Gessel N."/>
            <person name="Grimwood J."/>
            <person name="Hayes R.D."/>
            <person name="Graham S.W."/>
            <person name="Gunter L.E."/>
            <person name="McDaniel S.F."/>
            <person name="Hoernstein S.N.W."/>
            <person name="Larsson A."/>
            <person name="Li F.W."/>
            <person name="Perroud P.F."/>
            <person name="Phillips J."/>
            <person name="Ranjan P."/>
            <person name="Rokshar D.S."/>
            <person name="Rothfels C.J."/>
            <person name="Schneider L."/>
            <person name="Shu S."/>
            <person name="Stevenson D.W."/>
            <person name="Thummler F."/>
            <person name="Tillich M."/>
            <person name="Villarreal Aguilar J.C."/>
            <person name="Widiez T."/>
            <person name="Wong G.K."/>
            <person name="Wymore A."/>
            <person name="Zhang Y."/>
            <person name="Zimmer A.D."/>
            <person name="Quatrano R.S."/>
            <person name="Mayer K.F.X."/>
            <person name="Goodstein D."/>
            <person name="Casacuberta J.M."/>
            <person name="Vandepoele K."/>
            <person name="Reski R."/>
            <person name="Cuming A.C."/>
            <person name="Tuskan G.A."/>
            <person name="Maumus F."/>
            <person name="Salse J."/>
            <person name="Schmutz J."/>
            <person name="Rensing S.A."/>
        </authorList>
    </citation>
    <scope>NUCLEOTIDE SEQUENCE [LARGE SCALE GENOMIC DNA]</scope>
    <source>
        <strain evidence="1 2">cv. Gransden 2004</strain>
    </source>
</reference>
<reference evidence="1 2" key="1">
    <citation type="journal article" date="2008" name="Science">
        <title>The Physcomitrella genome reveals evolutionary insights into the conquest of land by plants.</title>
        <authorList>
            <person name="Rensing S."/>
            <person name="Lang D."/>
            <person name="Zimmer A."/>
            <person name="Terry A."/>
            <person name="Salamov A."/>
            <person name="Shapiro H."/>
            <person name="Nishiyama T."/>
            <person name="Perroud P.-F."/>
            <person name="Lindquist E."/>
            <person name="Kamisugi Y."/>
            <person name="Tanahashi T."/>
            <person name="Sakakibara K."/>
            <person name="Fujita T."/>
            <person name="Oishi K."/>
            <person name="Shin-I T."/>
            <person name="Kuroki Y."/>
            <person name="Toyoda A."/>
            <person name="Suzuki Y."/>
            <person name="Hashimoto A."/>
            <person name="Yamaguchi K."/>
            <person name="Sugano A."/>
            <person name="Kohara Y."/>
            <person name="Fujiyama A."/>
            <person name="Anterola A."/>
            <person name="Aoki S."/>
            <person name="Ashton N."/>
            <person name="Barbazuk W.B."/>
            <person name="Barker E."/>
            <person name="Bennetzen J."/>
            <person name="Bezanilla M."/>
            <person name="Blankenship R."/>
            <person name="Cho S.H."/>
            <person name="Dutcher S."/>
            <person name="Estelle M."/>
            <person name="Fawcett J.A."/>
            <person name="Gundlach H."/>
            <person name="Hanada K."/>
            <person name="Heyl A."/>
            <person name="Hicks K.A."/>
            <person name="Hugh J."/>
            <person name="Lohr M."/>
            <person name="Mayer K."/>
            <person name="Melkozernov A."/>
            <person name="Murata T."/>
            <person name="Nelson D."/>
            <person name="Pils B."/>
            <person name="Prigge M."/>
            <person name="Reiss B."/>
            <person name="Renner T."/>
            <person name="Rombauts S."/>
            <person name="Rushton P."/>
            <person name="Sanderfoot A."/>
            <person name="Schween G."/>
            <person name="Shiu S.-H."/>
            <person name="Stueber K."/>
            <person name="Theodoulou F.L."/>
            <person name="Tu H."/>
            <person name="Van de Peer Y."/>
            <person name="Verrier P.J."/>
            <person name="Waters E."/>
            <person name="Wood A."/>
            <person name="Yang L."/>
            <person name="Cove D."/>
            <person name="Cuming A."/>
            <person name="Hasebe M."/>
            <person name="Lucas S."/>
            <person name="Mishler D.B."/>
            <person name="Reski R."/>
            <person name="Grigoriev I."/>
            <person name="Quatrano R.S."/>
            <person name="Boore J.L."/>
        </authorList>
    </citation>
    <scope>NUCLEOTIDE SEQUENCE [LARGE SCALE GENOMIC DNA]</scope>
    <source>
        <strain evidence="1 2">cv. Gransden 2004</strain>
    </source>
</reference>
<dbReference type="AlphaFoldDB" id="A0A7I4CHD2"/>
<proteinExistence type="predicted"/>
<evidence type="ECO:0000313" key="2">
    <source>
        <dbReference type="Proteomes" id="UP000006727"/>
    </source>
</evidence>
<dbReference type="EnsemblPlants" id="Pp3c23_15500V3.2">
    <property type="protein sequence ID" value="Pp3c23_15500V3.2"/>
    <property type="gene ID" value="Pp3c23_15500"/>
</dbReference>
<organism evidence="1 2">
    <name type="scientific">Physcomitrium patens</name>
    <name type="common">Spreading-leaved earth moss</name>
    <name type="synonym">Physcomitrella patens</name>
    <dbReference type="NCBI Taxonomy" id="3218"/>
    <lineage>
        <taxon>Eukaryota</taxon>
        <taxon>Viridiplantae</taxon>
        <taxon>Streptophyta</taxon>
        <taxon>Embryophyta</taxon>
        <taxon>Bryophyta</taxon>
        <taxon>Bryophytina</taxon>
        <taxon>Bryopsida</taxon>
        <taxon>Funariidae</taxon>
        <taxon>Funariales</taxon>
        <taxon>Funariaceae</taxon>
        <taxon>Physcomitrium</taxon>
    </lineage>
</organism>
<accession>A0A7I4CHD2</accession>
<evidence type="ECO:0000313" key="1">
    <source>
        <dbReference type="EnsemblPlants" id="Pp3c23_15500V3.2"/>
    </source>
</evidence>
<reference evidence="1" key="3">
    <citation type="submission" date="2020-12" db="UniProtKB">
        <authorList>
            <consortium name="EnsemblPlants"/>
        </authorList>
    </citation>
    <scope>IDENTIFICATION</scope>
</reference>
<name>A0A7I4CHD2_PHYPA</name>
<dbReference type="Gramene" id="Pp3c23_15500V3.2">
    <property type="protein sequence ID" value="Pp3c23_15500V3.2"/>
    <property type="gene ID" value="Pp3c23_15500"/>
</dbReference>
<dbReference type="EMBL" id="ABEU02000023">
    <property type="status" value="NOT_ANNOTATED_CDS"/>
    <property type="molecule type" value="Genomic_DNA"/>
</dbReference>
<dbReference type="Proteomes" id="UP000006727">
    <property type="component" value="Chromosome 23"/>
</dbReference>
<keyword evidence="2" id="KW-1185">Reference proteome</keyword>
<protein>
    <submittedName>
        <fullName evidence="1">Uncharacterized protein</fullName>
    </submittedName>
</protein>
<sequence>IPFSAFWLRSSVVSVLISLISDTRLIEPHDINLIFFGSDVYWLQCGLCVFCL</sequence>
<dbReference type="PANTHER" id="PTHR35631">
    <property type="entry name" value="OS08G0114150 PROTEIN"/>
    <property type="match status" value="1"/>
</dbReference>
<dbReference type="PANTHER" id="PTHR35631:SF15">
    <property type="entry name" value="OS08G0114175 PROTEIN"/>
    <property type="match status" value="1"/>
</dbReference>